<proteinExistence type="predicted"/>
<dbReference type="InterPro" id="IPR043504">
    <property type="entry name" value="Peptidase_S1_PA_chymotrypsin"/>
</dbReference>
<dbReference type="EMBL" id="CAXLJM020000016">
    <property type="protein sequence ID" value="CAL8083346.1"/>
    <property type="molecule type" value="Genomic_DNA"/>
</dbReference>
<gene>
    <name evidence="3" type="ORF">ODALV1_LOCUS5459</name>
</gene>
<dbReference type="InterPro" id="IPR018114">
    <property type="entry name" value="TRYPSIN_HIS"/>
</dbReference>
<comment type="caution">
    <text evidence="3">The sequence shown here is derived from an EMBL/GenBank/DDBJ whole genome shotgun (WGS) entry which is preliminary data.</text>
</comment>
<dbReference type="PANTHER" id="PTHR24260:SF147">
    <property type="entry name" value="EG:BACR7A4.3 PROTEIN-RELATED"/>
    <property type="match status" value="1"/>
</dbReference>
<accession>A0ABP1Q1D8</accession>
<evidence type="ECO:0000256" key="1">
    <source>
        <dbReference type="SAM" id="SignalP"/>
    </source>
</evidence>
<dbReference type="InterPro" id="IPR051333">
    <property type="entry name" value="CLIP_Serine_Protease"/>
</dbReference>
<organism evidence="3 4">
    <name type="scientific">Orchesella dallaii</name>
    <dbReference type="NCBI Taxonomy" id="48710"/>
    <lineage>
        <taxon>Eukaryota</taxon>
        <taxon>Metazoa</taxon>
        <taxon>Ecdysozoa</taxon>
        <taxon>Arthropoda</taxon>
        <taxon>Hexapoda</taxon>
        <taxon>Collembola</taxon>
        <taxon>Entomobryomorpha</taxon>
        <taxon>Entomobryoidea</taxon>
        <taxon>Orchesellidae</taxon>
        <taxon>Orchesellinae</taxon>
        <taxon>Orchesella</taxon>
    </lineage>
</organism>
<feature type="chain" id="PRO_5045516207" description="Peptidase S1 domain-containing protein" evidence="1">
    <location>
        <begin position="25"/>
        <end position="119"/>
    </location>
</feature>
<protein>
    <recommendedName>
        <fullName evidence="2">Peptidase S1 domain-containing protein</fullName>
    </recommendedName>
</protein>
<dbReference type="Proteomes" id="UP001642540">
    <property type="component" value="Unassembled WGS sequence"/>
</dbReference>
<dbReference type="PROSITE" id="PS00134">
    <property type="entry name" value="TRYPSIN_HIS"/>
    <property type="match status" value="1"/>
</dbReference>
<evidence type="ECO:0000313" key="3">
    <source>
        <dbReference type="EMBL" id="CAL8083346.1"/>
    </source>
</evidence>
<dbReference type="SUPFAM" id="SSF50494">
    <property type="entry name" value="Trypsin-like serine proteases"/>
    <property type="match status" value="1"/>
</dbReference>
<feature type="domain" description="Peptidase S1" evidence="2">
    <location>
        <begin position="69"/>
        <end position="116"/>
    </location>
</feature>
<dbReference type="InterPro" id="IPR009003">
    <property type="entry name" value="Peptidase_S1_PA"/>
</dbReference>
<name>A0ABP1Q1D8_9HEXA</name>
<keyword evidence="1" id="KW-0732">Signal</keyword>
<sequence>MRFATQVRLILFAITQLCPLIVLSQSSVCEEYKNVLKKSTSVIPLLPEIFVPSDTVPEIVCDPNLNPLISDGRDAKINEMPFMVAVGYNISNVPWRCGGTLISEDMVLTAAHCVVNPYA</sequence>
<dbReference type="Gene3D" id="2.40.10.10">
    <property type="entry name" value="Trypsin-like serine proteases"/>
    <property type="match status" value="1"/>
</dbReference>
<evidence type="ECO:0000313" key="4">
    <source>
        <dbReference type="Proteomes" id="UP001642540"/>
    </source>
</evidence>
<dbReference type="InterPro" id="IPR001254">
    <property type="entry name" value="Trypsin_dom"/>
</dbReference>
<reference evidence="3 4" key="1">
    <citation type="submission" date="2024-08" db="EMBL/GenBank/DDBJ databases">
        <authorList>
            <person name="Cucini C."/>
            <person name="Frati F."/>
        </authorList>
    </citation>
    <scope>NUCLEOTIDE SEQUENCE [LARGE SCALE GENOMIC DNA]</scope>
</reference>
<dbReference type="Pfam" id="PF00089">
    <property type="entry name" value="Trypsin"/>
    <property type="match status" value="1"/>
</dbReference>
<feature type="signal peptide" evidence="1">
    <location>
        <begin position="1"/>
        <end position="24"/>
    </location>
</feature>
<keyword evidence="4" id="KW-1185">Reference proteome</keyword>
<dbReference type="PANTHER" id="PTHR24260">
    <property type="match status" value="1"/>
</dbReference>
<evidence type="ECO:0000259" key="2">
    <source>
        <dbReference type="Pfam" id="PF00089"/>
    </source>
</evidence>